<accession>A0AAN8JMM2</accession>
<dbReference type="PANTHER" id="PTHR10697:SF13">
    <property type="entry name" value="RICIN B LECTIN DOMAIN-CONTAINING PROTEIN"/>
    <property type="match status" value="1"/>
</dbReference>
<dbReference type="Pfam" id="PF25898">
    <property type="entry name" value="LolA_2nd_metazoa"/>
    <property type="match status" value="1"/>
</dbReference>
<sequence>MLSIALAFVLGGIITQCSATINSHCCLSDQFEAHLDKVFNAGFSWPSNTEILNIGFKELDVYYDSTYKQIAFIHTYDIVTKDFSIKHDIRSFRIIQDFNKLMQYTINIHNQTCTKSPLTDNFHRVCTEKTMLGKGATPMNTVSYTAKTKDFKISMSMSIENNILIRSCNVGKESKFPEAGYKDTNRTMVTIKSSYKTNVFSEIEQEAFGYATPRITDPAIFNLPNFCT</sequence>
<evidence type="ECO:0000259" key="2">
    <source>
        <dbReference type="Pfam" id="PF25898"/>
    </source>
</evidence>
<dbReference type="Proteomes" id="UP001347796">
    <property type="component" value="Unassembled WGS sequence"/>
</dbReference>
<protein>
    <recommendedName>
        <fullName evidence="2">LolA-like domain-containing protein</fullName>
    </recommendedName>
</protein>
<gene>
    <name evidence="3" type="ORF">SNE40_011997</name>
</gene>
<feature type="domain" description="LolA-like" evidence="2">
    <location>
        <begin position="28"/>
        <end position="128"/>
    </location>
</feature>
<evidence type="ECO:0000313" key="4">
    <source>
        <dbReference type="Proteomes" id="UP001347796"/>
    </source>
</evidence>
<dbReference type="PANTHER" id="PTHR10697">
    <property type="entry name" value="MAMMALIAN EPENDYMIN-RELATED PROTEIN 1"/>
    <property type="match status" value="1"/>
</dbReference>
<dbReference type="GO" id="GO:0005764">
    <property type="term" value="C:lysosome"/>
    <property type="evidence" value="ECO:0007669"/>
    <property type="project" value="TreeGrafter"/>
</dbReference>
<dbReference type="GO" id="GO:0005576">
    <property type="term" value="C:extracellular region"/>
    <property type="evidence" value="ECO:0007669"/>
    <property type="project" value="InterPro"/>
</dbReference>
<dbReference type="EMBL" id="JAZGQO010000008">
    <property type="protein sequence ID" value="KAK6179692.1"/>
    <property type="molecule type" value="Genomic_DNA"/>
</dbReference>
<dbReference type="InterPro" id="IPR001299">
    <property type="entry name" value="Ependymin"/>
</dbReference>
<dbReference type="GO" id="GO:0005509">
    <property type="term" value="F:calcium ion binding"/>
    <property type="evidence" value="ECO:0007669"/>
    <property type="project" value="InterPro"/>
</dbReference>
<feature type="chain" id="PRO_5042950084" description="LolA-like domain-containing protein" evidence="1">
    <location>
        <begin position="20"/>
        <end position="228"/>
    </location>
</feature>
<comment type="caution">
    <text evidence="3">The sequence shown here is derived from an EMBL/GenBank/DDBJ whole genome shotgun (WGS) entry which is preliminary data.</text>
</comment>
<reference evidence="3 4" key="1">
    <citation type="submission" date="2024-01" db="EMBL/GenBank/DDBJ databases">
        <title>The genome of the rayed Mediterranean limpet Patella caerulea (Linnaeus, 1758).</title>
        <authorList>
            <person name="Anh-Thu Weber A."/>
            <person name="Halstead-Nussloch G."/>
        </authorList>
    </citation>
    <scope>NUCLEOTIDE SEQUENCE [LARGE SCALE GENOMIC DNA]</scope>
    <source>
        <strain evidence="3">AATW-2023a</strain>
        <tissue evidence="3">Whole specimen</tissue>
    </source>
</reference>
<proteinExistence type="predicted"/>
<evidence type="ECO:0000256" key="1">
    <source>
        <dbReference type="SAM" id="SignalP"/>
    </source>
</evidence>
<keyword evidence="1" id="KW-0732">Signal</keyword>
<keyword evidence="4" id="KW-1185">Reference proteome</keyword>
<organism evidence="3 4">
    <name type="scientific">Patella caerulea</name>
    <name type="common">Rayed Mediterranean limpet</name>
    <dbReference type="NCBI Taxonomy" id="87958"/>
    <lineage>
        <taxon>Eukaryota</taxon>
        <taxon>Metazoa</taxon>
        <taxon>Spiralia</taxon>
        <taxon>Lophotrochozoa</taxon>
        <taxon>Mollusca</taxon>
        <taxon>Gastropoda</taxon>
        <taxon>Patellogastropoda</taxon>
        <taxon>Patelloidea</taxon>
        <taxon>Patellidae</taxon>
        <taxon>Patella</taxon>
    </lineage>
</organism>
<dbReference type="InterPro" id="IPR058831">
    <property type="entry name" value="LolA-like_dom_2nd"/>
</dbReference>
<dbReference type="AlphaFoldDB" id="A0AAN8JMM2"/>
<dbReference type="GO" id="GO:0007160">
    <property type="term" value="P:cell-matrix adhesion"/>
    <property type="evidence" value="ECO:0007669"/>
    <property type="project" value="InterPro"/>
</dbReference>
<evidence type="ECO:0000313" key="3">
    <source>
        <dbReference type="EMBL" id="KAK6179692.1"/>
    </source>
</evidence>
<name>A0AAN8JMM2_PATCE</name>
<feature type="signal peptide" evidence="1">
    <location>
        <begin position="1"/>
        <end position="19"/>
    </location>
</feature>